<keyword evidence="3" id="KW-0690">Ribosome biogenesis</keyword>
<dbReference type="GO" id="GO:0042274">
    <property type="term" value="P:ribosomal small subunit biogenesis"/>
    <property type="evidence" value="ECO:0007669"/>
    <property type="project" value="UniProtKB-UniRule"/>
</dbReference>
<dbReference type="GO" id="GO:0005525">
    <property type="term" value="F:GTP binding"/>
    <property type="evidence" value="ECO:0007669"/>
    <property type="project" value="UniProtKB-UniRule"/>
</dbReference>
<comment type="function">
    <text evidence="3">One of several proteins that assist in the late maturation steps of the functional core of the 30S ribosomal subunit. Helps release RbfA from mature subunits. May play a role in the assembly of ribosomal proteins into the subunit. Circularly permuted GTPase that catalyzes slow GTP hydrolysis, GTPase activity is stimulated by the 30S ribosomal subunit.</text>
</comment>
<proteinExistence type="inferred from homology"/>
<keyword evidence="3" id="KW-0699">rRNA-binding</keyword>
<dbReference type="Gene3D" id="1.10.40.50">
    <property type="entry name" value="Probable gtpase engc, domain 3"/>
    <property type="match status" value="1"/>
</dbReference>
<evidence type="ECO:0000256" key="4">
    <source>
        <dbReference type="SAM" id="MobiDB-lite"/>
    </source>
</evidence>
<feature type="compositionally biased region" description="Basic and acidic residues" evidence="4">
    <location>
        <begin position="422"/>
        <end position="449"/>
    </location>
</feature>
<dbReference type="InterPro" id="IPR010914">
    <property type="entry name" value="RsgA_GTPase_dom"/>
</dbReference>
<feature type="domain" description="EngC GTPase" evidence="5">
    <location>
        <begin position="181"/>
        <end position="341"/>
    </location>
</feature>
<dbReference type="GO" id="GO:0046872">
    <property type="term" value="F:metal ion binding"/>
    <property type="evidence" value="ECO:0007669"/>
    <property type="project" value="UniProtKB-KW"/>
</dbReference>
<dbReference type="GO" id="GO:0019843">
    <property type="term" value="F:rRNA binding"/>
    <property type="evidence" value="ECO:0007669"/>
    <property type="project" value="UniProtKB-KW"/>
</dbReference>
<feature type="binding site" evidence="3">
    <location>
        <begin position="221"/>
        <end position="224"/>
    </location>
    <ligand>
        <name>GTP</name>
        <dbReference type="ChEBI" id="CHEBI:37565"/>
    </ligand>
</feature>
<organism evidence="7 8">
    <name type="scientific">Spirobacillus cienkowskii</name>
    <dbReference type="NCBI Taxonomy" id="495820"/>
    <lineage>
        <taxon>Bacteria</taxon>
        <taxon>Pseudomonadati</taxon>
        <taxon>Bdellovibrionota</taxon>
        <taxon>Oligoflexia</taxon>
        <taxon>Silvanigrellales</taxon>
        <taxon>Spirobacillus</taxon>
    </lineage>
</organism>
<evidence type="ECO:0000259" key="5">
    <source>
        <dbReference type="PROSITE" id="PS50936"/>
    </source>
</evidence>
<comment type="subunit">
    <text evidence="3">Monomer. Associates with 30S ribosomal subunit, binds 16S rRNA.</text>
</comment>
<keyword evidence="3" id="KW-0479">Metal-binding</keyword>
<feature type="binding site" evidence="3">
    <location>
        <position position="365"/>
    </location>
    <ligand>
        <name>Zn(2+)</name>
        <dbReference type="ChEBI" id="CHEBI:29105"/>
    </ligand>
</feature>
<dbReference type="InterPro" id="IPR027417">
    <property type="entry name" value="P-loop_NTPase"/>
</dbReference>
<dbReference type="AlphaFoldDB" id="A0A369KT80"/>
<dbReference type="CDD" id="cd01854">
    <property type="entry name" value="YjeQ_EngC"/>
    <property type="match status" value="1"/>
</dbReference>
<comment type="caution">
    <text evidence="7">The sequence shown here is derived from an EMBL/GenBank/DDBJ whole genome shotgun (WGS) entry which is preliminary data.</text>
</comment>
<evidence type="ECO:0000259" key="6">
    <source>
        <dbReference type="PROSITE" id="PS51721"/>
    </source>
</evidence>
<sequence>MNVLWANINRSKHLARIKNFFDQNDRRNNYKKIEKIKKEKRTERVRIVDDWIINSNNPKEKLDVLLTDLYQKGYRRGRVIEVQKRNIFIAEEDKNGNPITENLWLCSVAKRHFQRAHKERNLVVVGDRILFEPNAELQFDADGQPLNTDLPRGVVQHAFARTSKITRKDPMHPAWEHVMLANIDLIAIVASVLHPEVRWGLIDRFLVQAEIEHLPAVIVLNKIDLLEDVKIASPEFIAAYKHRVEIYRKIGYEVIEICALKPKKTSENIKKLRKLFKGKLVGFAGHSGVGKSSILNLMKPEFEQIVDENPDIFYKGRHTTTYNSLLQLDIGAYAIDTPGIRSFNIQNYDPITLSYCFPEFRPFKCRYTECAHDKEPQCAIKNALEKGEISHERYRSYLGILKGLSFREGEGDSSDATMIADLKARQQKRDEELAQSEVEHSPKDNENER</sequence>
<dbReference type="PROSITE" id="PS51721">
    <property type="entry name" value="G_CP"/>
    <property type="match status" value="1"/>
</dbReference>
<gene>
    <name evidence="3 7" type="primary">rsgA</name>
    <name evidence="7" type="ORF">DCC88_07655</name>
</gene>
<dbReference type="EC" id="3.6.1.-" evidence="3"/>
<keyword evidence="3" id="KW-0378">Hydrolase</keyword>
<name>A0A369KT80_9BACT</name>
<feature type="binding site" evidence="3">
    <location>
        <begin position="285"/>
        <end position="293"/>
    </location>
    <ligand>
        <name>GTP</name>
        <dbReference type="ChEBI" id="CHEBI:37565"/>
    </ligand>
</feature>
<keyword evidence="3" id="KW-0963">Cytoplasm</keyword>
<dbReference type="HAMAP" id="MF_01820">
    <property type="entry name" value="GTPase_RsgA"/>
    <property type="match status" value="1"/>
</dbReference>
<dbReference type="Pfam" id="PF03193">
    <property type="entry name" value="RsgA_GTPase"/>
    <property type="match status" value="1"/>
</dbReference>
<keyword evidence="2 3" id="KW-0342">GTP-binding</keyword>
<protein>
    <recommendedName>
        <fullName evidence="3">Small ribosomal subunit biogenesis GTPase RsgA</fullName>
        <ecNumber evidence="3">3.6.1.-</ecNumber>
    </recommendedName>
</protein>
<comment type="subcellular location">
    <subcellularLocation>
        <location evidence="3">Cytoplasm</location>
    </subcellularLocation>
</comment>
<dbReference type="NCBIfam" id="TIGR00157">
    <property type="entry name" value="ribosome small subunit-dependent GTPase A"/>
    <property type="match status" value="1"/>
</dbReference>
<dbReference type="PROSITE" id="PS50936">
    <property type="entry name" value="ENGC_GTPASE"/>
    <property type="match status" value="1"/>
</dbReference>
<evidence type="ECO:0000256" key="2">
    <source>
        <dbReference type="ARBA" id="ARBA00023134"/>
    </source>
</evidence>
<comment type="cofactor">
    <cofactor evidence="3">
        <name>Zn(2+)</name>
        <dbReference type="ChEBI" id="CHEBI:29105"/>
    </cofactor>
    <text evidence="3">Binds 1 zinc ion per subunit.</text>
</comment>
<dbReference type="EMBL" id="QOVW01000071">
    <property type="protein sequence ID" value="RDB35915.1"/>
    <property type="molecule type" value="Genomic_DNA"/>
</dbReference>
<feature type="domain" description="CP-type G" evidence="6">
    <location>
        <begin position="167"/>
        <end position="343"/>
    </location>
</feature>
<dbReference type="PANTHER" id="PTHR32120:SF11">
    <property type="entry name" value="SMALL RIBOSOMAL SUBUNIT BIOGENESIS GTPASE RSGA 1, MITOCHONDRIAL-RELATED"/>
    <property type="match status" value="1"/>
</dbReference>
<evidence type="ECO:0000313" key="8">
    <source>
        <dbReference type="Proteomes" id="UP000253934"/>
    </source>
</evidence>
<keyword evidence="8" id="KW-1185">Reference proteome</keyword>
<feature type="binding site" evidence="3">
    <location>
        <position position="372"/>
    </location>
    <ligand>
        <name>Zn(2+)</name>
        <dbReference type="ChEBI" id="CHEBI:29105"/>
    </ligand>
</feature>
<dbReference type="GO" id="GO:0003924">
    <property type="term" value="F:GTPase activity"/>
    <property type="evidence" value="ECO:0007669"/>
    <property type="project" value="UniProtKB-UniRule"/>
</dbReference>
<reference evidence="7" key="1">
    <citation type="submission" date="2018-04" db="EMBL/GenBank/DDBJ databases">
        <title>Draft genome sequence of the Candidatus Spirobacillus cienkowskii, a pathogen of freshwater Daphnia species, reconstructed from hemolymph metagenomic reads.</title>
        <authorList>
            <person name="Bresciani L."/>
            <person name="Lemos L.N."/>
            <person name="Wale N."/>
            <person name="Lin J.Y."/>
            <person name="Fernandes G.R."/>
            <person name="Duffy M.A."/>
            <person name="Rodrigues J.M."/>
        </authorList>
    </citation>
    <scope>NUCLEOTIDE SEQUENCE [LARGE SCALE GENOMIC DNA]</scope>
    <source>
        <strain evidence="7">Binning01</strain>
    </source>
</reference>
<keyword evidence="3" id="KW-0694">RNA-binding</keyword>
<dbReference type="InterPro" id="IPR004881">
    <property type="entry name" value="Ribosome_biogen_GTPase_RsgA"/>
</dbReference>
<dbReference type="Gene3D" id="3.40.50.300">
    <property type="entry name" value="P-loop containing nucleotide triphosphate hydrolases"/>
    <property type="match status" value="1"/>
</dbReference>
<feature type="region of interest" description="Disordered" evidence="4">
    <location>
        <begin position="409"/>
        <end position="449"/>
    </location>
</feature>
<evidence type="ECO:0000256" key="3">
    <source>
        <dbReference type="HAMAP-Rule" id="MF_01820"/>
    </source>
</evidence>
<dbReference type="GO" id="GO:0005737">
    <property type="term" value="C:cytoplasm"/>
    <property type="evidence" value="ECO:0007669"/>
    <property type="project" value="UniProtKB-SubCell"/>
</dbReference>
<dbReference type="SUPFAM" id="SSF52540">
    <property type="entry name" value="P-loop containing nucleoside triphosphate hydrolases"/>
    <property type="match status" value="1"/>
</dbReference>
<dbReference type="PANTHER" id="PTHR32120">
    <property type="entry name" value="SMALL RIBOSOMAL SUBUNIT BIOGENESIS GTPASE RSGA"/>
    <property type="match status" value="1"/>
</dbReference>
<evidence type="ECO:0000313" key="7">
    <source>
        <dbReference type="EMBL" id="RDB35915.1"/>
    </source>
</evidence>
<evidence type="ECO:0000256" key="1">
    <source>
        <dbReference type="ARBA" id="ARBA00022741"/>
    </source>
</evidence>
<accession>A0A369KT80</accession>
<dbReference type="InterPro" id="IPR030378">
    <property type="entry name" value="G_CP_dom"/>
</dbReference>
<keyword evidence="3" id="KW-0862">Zinc</keyword>
<feature type="binding site" evidence="3">
    <location>
        <position position="370"/>
    </location>
    <ligand>
        <name>Zn(2+)</name>
        <dbReference type="ChEBI" id="CHEBI:29105"/>
    </ligand>
</feature>
<dbReference type="Proteomes" id="UP000253934">
    <property type="component" value="Unassembled WGS sequence"/>
</dbReference>
<feature type="binding site" evidence="3">
    <location>
        <position position="378"/>
    </location>
    <ligand>
        <name>Zn(2+)</name>
        <dbReference type="ChEBI" id="CHEBI:29105"/>
    </ligand>
</feature>
<comment type="similarity">
    <text evidence="3">Belongs to the TRAFAC class YlqF/YawG GTPase family. RsgA subfamily.</text>
</comment>
<keyword evidence="1 3" id="KW-0547">Nucleotide-binding</keyword>